<dbReference type="EMBL" id="GBRH01274371">
    <property type="protein sequence ID" value="JAD23524.1"/>
    <property type="molecule type" value="Transcribed_RNA"/>
</dbReference>
<name>A0A0A8YC23_ARUDO</name>
<accession>A0A0A8YC23</accession>
<proteinExistence type="predicted"/>
<protein>
    <submittedName>
        <fullName evidence="2">Uncharacterized protein</fullName>
    </submittedName>
</protein>
<sequence>MHVNQRNEFCVQKRHTKKNIGNKPTYRTTAGCA</sequence>
<reference evidence="2" key="2">
    <citation type="journal article" date="2015" name="Data Brief">
        <title>Shoot transcriptome of the giant reed, Arundo donax.</title>
        <authorList>
            <person name="Barrero R.A."/>
            <person name="Guerrero F.D."/>
            <person name="Moolhuijzen P."/>
            <person name="Goolsby J.A."/>
            <person name="Tidwell J."/>
            <person name="Bellgard S.E."/>
            <person name="Bellgard M.I."/>
        </authorList>
    </citation>
    <scope>NUCLEOTIDE SEQUENCE</scope>
    <source>
        <tissue evidence="2">Shoot tissue taken approximately 20 cm above the soil surface</tissue>
    </source>
</reference>
<organism evidence="2">
    <name type="scientific">Arundo donax</name>
    <name type="common">Giant reed</name>
    <name type="synonym">Donax arundinaceus</name>
    <dbReference type="NCBI Taxonomy" id="35708"/>
    <lineage>
        <taxon>Eukaryota</taxon>
        <taxon>Viridiplantae</taxon>
        <taxon>Streptophyta</taxon>
        <taxon>Embryophyta</taxon>
        <taxon>Tracheophyta</taxon>
        <taxon>Spermatophyta</taxon>
        <taxon>Magnoliopsida</taxon>
        <taxon>Liliopsida</taxon>
        <taxon>Poales</taxon>
        <taxon>Poaceae</taxon>
        <taxon>PACMAD clade</taxon>
        <taxon>Arundinoideae</taxon>
        <taxon>Arundineae</taxon>
        <taxon>Arundo</taxon>
    </lineage>
</organism>
<feature type="region of interest" description="Disordered" evidence="1">
    <location>
        <begin position="14"/>
        <end position="33"/>
    </location>
</feature>
<evidence type="ECO:0000256" key="1">
    <source>
        <dbReference type="SAM" id="MobiDB-lite"/>
    </source>
</evidence>
<dbReference type="AlphaFoldDB" id="A0A0A8YC23"/>
<evidence type="ECO:0000313" key="2">
    <source>
        <dbReference type="EMBL" id="JAD23524.1"/>
    </source>
</evidence>
<reference evidence="2" key="1">
    <citation type="submission" date="2014-09" db="EMBL/GenBank/DDBJ databases">
        <authorList>
            <person name="Magalhaes I.L.F."/>
            <person name="Oliveira U."/>
            <person name="Santos F.R."/>
            <person name="Vidigal T.H.D.A."/>
            <person name="Brescovit A.D."/>
            <person name="Santos A.J."/>
        </authorList>
    </citation>
    <scope>NUCLEOTIDE SEQUENCE</scope>
    <source>
        <tissue evidence="2">Shoot tissue taken approximately 20 cm above the soil surface</tissue>
    </source>
</reference>